<evidence type="ECO:0000256" key="2">
    <source>
        <dbReference type="ARBA" id="ARBA00022490"/>
    </source>
</evidence>
<evidence type="ECO:0000256" key="8">
    <source>
        <dbReference type="ARBA" id="ARBA00023163"/>
    </source>
</evidence>
<dbReference type="SMART" id="SM00862">
    <property type="entry name" value="Trans_reg_C"/>
    <property type="match status" value="1"/>
</dbReference>
<dbReference type="GO" id="GO:0000156">
    <property type="term" value="F:phosphorelay response regulator activity"/>
    <property type="evidence" value="ECO:0007669"/>
    <property type="project" value="TreeGrafter"/>
</dbReference>
<evidence type="ECO:0000259" key="12">
    <source>
        <dbReference type="PROSITE" id="PS50110"/>
    </source>
</evidence>
<keyword evidence="15" id="KW-1185">Reference proteome</keyword>
<evidence type="ECO:0000259" key="13">
    <source>
        <dbReference type="PROSITE" id="PS51755"/>
    </source>
</evidence>
<dbReference type="CDD" id="cd00383">
    <property type="entry name" value="trans_reg_C"/>
    <property type="match status" value="1"/>
</dbReference>
<keyword evidence="8" id="KW-0804">Transcription</keyword>
<evidence type="ECO:0000313" key="15">
    <source>
        <dbReference type="Proteomes" id="UP000519439"/>
    </source>
</evidence>
<dbReference type="InterPro" id="IPR001789">
    <property type="entry name" value="Sig_transdc_resp-reg_receiver"/>
</dbReference>
<dbReference type="PANTHER" id="PTHR48111">
    <property type="entry name" value="REGULATOR OF RPOS"/>
    <property type="match status" value="1"/>
</dbReference>
<dbReference type="InterPro" id="IPR001867">
    <property type="entry name" value="OmpR/PhoB-type_DNA-bd"/>
</dbReference>
<sequence length="259" mass="28929">MLVAEHGQSANGMSHHPAHPAHILVVDDDARIRSMLSRYFEGEGFQVSLAESGAQMRQRLEKAPVDLILLDLGLPDTDGLALARDIRARSEVGIIIMTGRSDDVDRIVGLEVGADDYVSKPFNLRELLARVRSVLRRLQPAVPTQEPKLPVAEEVICFDGWILDRNRRLLTSPDGREISLTTGEFDLLSILVGHAGRVLTRDYLMDRTRGRSWQVFDRSIDAQVSRLRRKIEGDAQNPRMLKSVRGVGYIFTAKVTPSV</sequence>
<dbReference type="Gene3D" id="6.10.250.690">
    <property type="match status" value="1"/>
</dbReference>
<keyword evidence="3 10" id="KW-0597">Phosphoprotein</keyword>
<keyword evidence="5" id="KW-0805">Transcription regulation</keyword>
<dbReference type="GO" id="GO:0005829">
    <property type="term" value="C:cytosol"/>
    <property type="evidence" value="ECO:0007669"/>
    <property type="project" value="TreeGrafter"/>
</dbReference>
<dbReference type="PANTHER" id="PTHR48111:SF4">
    <property type="entry name" value="DNA-BINDING DUAL TRANSCRIPTIONAL REGULATOR OMPR"/>
    <property type="match status" value="1"/>
</dbReference>
<evidence type="ECO:0000313" key="14">
    <source>
        <dbReference type="EMBL" id="MBB4040343.1"/>
    </source>
</evidence>
<accession>A0A7W6IF57</accession>
<dbReference type="AlphaFoldDB" id="A0A7W6IF57"/>
<protein>
    <recommendedName>
        <fullName evidence="9">Regulatory protein VirG</fullName>
    </recommendedName>
</protein>
<dbReference type="Proteomes" id="UP000519439">
    <property type="component" value="Unassembled WGS sequence"/>
</dbReference>
<dbReference type="GO" id="GO:0000976">
    <property type="term" value="F:transcription cis-regulatory region binding"/>
    <property type="evidence" value="ECO:0007669"/>
    <property type="project" value="TreeGrafter"/>
</dbReference>
<dbReference type="Pfam" id="PF00486">
    <property type="entry name" value="Trans_reg_C"/>
    <property type="match status" value="1"/>
</dbReference>
<dbReference type="InterPro" id="IPR036388">
    <property type="entry name" value="WH-like_DNA-bd_sf"/>
</dbReference>
<feature type="DNA-binding region" description="OmpR/PhoB-type" evidence="11">
    <location>
        <begin position="153"/>
        <end position="253"/>
    </location>
</feature>
<name>A0A7W6IF57_9HYPH</name>
<evidence type="ECO:0000256" key="3">
    <source>
        <dbReference type="ARBA" id="ARBA00022553"/>
    </source>
</evidence>
<evidence type="ECO:0000256" key="10">
    <source>
        <dbReference type="PROSITE-ProRule" id="PRU00169"/>
    </source>
</evidence>
<comment type="subcellular location">
    <subcellularLocation>
        <location evidence="1">Cytoplasm</location>
    </subcellularLocation>
</comment>
<evidence type="ECO:0000256" key="5">
    <source>
        <dbReference type="ARBA" id="ARBA00023015"/>
    </source>
</evidence>
<evidence type="ECO:0000256" key="1">
    <source>
        <dbReference type="ARBA" id="ARBA00004496"/>
    </source>
</evidence>
<reference evidence="14 15" key="1">
    <citation type="submission" date="2020-08" db="EMBL/GenBank/DDBJ databases">
        <title>Genomic Encyclopedia of Type Strains, Phase IV (KMG-IV): sequencing the most valuable type-strain genomes for metagenomic binning, comparative biology and taxonomic classification.</title>
        <authorList>
            <person name="Goeker M."/>
        </authorList>
    </citation>
    <scope>NUCLEOTIDE SEQUENCE [LARGE SCALE GENOMIC DNA]</scope>
    <source>
        <strain evidence="14 15">DSM 15743</strain>
    </source>
</reference>
<dbReference type="SUPFAM" id="SSF52172">
    <property type="entry name" value="CheY-like"/>
    <property type="match status" value="1"/>
</dbReference>
<dbReference type="InterPro" id="IPR039420">
    <property type="entry name" value="WalR-like"/>
</dbReference>
<dbReference type="PROSITE" id="PS50110">
    <property type="entry name" value="RESPONSE_REGULATORY"/>
    <property type="match status" value="1"/>
</dbReference>
<feature type="domain" description="OmpR/PhoB-type" evidence="13">
    <location>
        <begin position="153"/>
        <end position="253"/>
    </location>
</feature>
<gene>
    <name evidence="14" type="ORF">GGR34_001996</name>
</gene>
<evidence type="ECO:0000256" key="6">
    <source>
        <dbReference type="ARBA" id="ARBA00023125"/>
    </source>
</evidence>
<dbReference type="GO" id="GO:0006355">
    <property type="term" value="P:regulation of DNA-templated transcription"/>
    <property type="evidence" value="ECO:0007669"/>
    <property type="project" value="InterPro"/>
</dbReference>
<dbReference type="Gene3D" id="3.40.50.2300">
    <property type="match status" value="1"/>
</dbReference>
<dbReference type="InterPro" id="IPR011006">
    <property type="entry name" value="CheY-like_superfamily"/>
</dbReference>
<comment type="caution">
    <text evidence="14">The sequence shown here is derived from an EMBL/GenBank/DDBJ whole genome shotgun (WGS) entry which is preliminary data.</text>
</comment>
<dbReference type="GO" id="GO:0032993">
    <property type="term" value="C:protein-DNA complex"/>
    <property type="evidence" value="ECO:0007669"/>
    <property type="project" value="TreeGrafter"/>
</dbReference>
<proteinExistence type="predicted"/>
<keyword evidence="2" id="KW-0963">Cytoplasm</keyword>
<dbReference type="Gene3D" id="1.10.10.10">
    <property type="entry name" value="Winged helix-like DNA-binding domain superfamily/Winged helix DNA-binding domain"/>
    <property type="match status" value="1"/>
</dbReference>
<evidence type="ECO:0000256" key="4">
    <source>
        <dbReference type="ARBA" id="ARBA00023012"/>
    </source>
</evidence>
<dbReference type="PROSITE" id="PS51755">
    <property type="entry name" value="OMPR_PHOB"/>
    <property type="match status" value="1"/>
</dbReference>
<keyword evidence="7" id="KW-0010">Activator</keyword>
<feature type="domain" description="Response regulatory" evidence="12">
    <location>
        <begin position="22"/>
        <end position="135"/>
    </location>
</feature>
<keyword evidence="6 11" id="KW-0238">DNA-binding</keyword>
<evidence type="ECO:0000256" key="7">
    <source>
        <dbReference type="ARBA" id="ARBA00023159"/>
    </source>
</evidence>
<feature type="modified residue" description="4-aspartylphosphate" evidence="10">
    <location>
        <position position="71"/>
    </location>
</feature>
<dbReference type="InterPro" id="IPR016032">
    <property type="entry name" value="Sig_transdc_resp-reg_C-effctor"/>
</dbReference>
<evidence type="ECO:0000256" key="11">
    <source>
        <dbReference type="PROSITE-ProRule" id="PRU01091"/>
    </source>
</evidence>
<organism evidence="14 15">
    <name type="scientific">Microvirga flocculans</name>
    <dbReference type="NCBI Taxonomy" id="217168"/>
    <lineage>
        <taxon>Bacteria</taxon>
        <taxon>Pseudomonadati</taxon>
        <taxon>Pseudomonadota</taxon>
        <taxon>Alphaproteobacteria</taxon>
        <taxon>Hyphomicrobiales</taxon>
        <taxon>Methylobacteriaceae</taxon>
        <taxon>Microvirga</taxon>
    </lineage>
</organism>
<dbReference type="SMART" id="SM00448">
    <property type="entry name" value="REC"/>
    <property type="match status" value="1"/>
</dbReference>
<dbReference type="FunFam" id="1.10.10.10:FF:000099">
    <property type="entry name" value="Two-component system response regulator TorR"/>
    <property type="match status" value="1"/>
</dbReference>
<dbReference type="EMBL" id="JACIDC010000006">
    <property type="protein sequence ID" value="MBB4040343.1"/>
    <property type="molecule type" value="Genomic_DNA"/>
</dbReference>
<dbReference type="Pfam" id="PF00072">
    <property type="entry name" value="Response_reg"/>
    <property type="match status" value="1"/>
</dbReference>
<keyword evidence="4" id="KW-0902">Two-component regulatory system</keyword>
<dbReference type="SUPFAM" id="SSF46894">
    <property type="entry name" value="C-terminal effector domain of the bipartite response regulators"/>
    <property type="match status" value="1"/>
</dbReference>
<evidence type="ECO:0000256" key="9">
    <source>
        <dbReference type="ARBA" id="ARBA00067337"/>
    </source>
</evidence>